<dbReference type="EMBL" id="VSSQ01062976">
    <property type="protein sequence ID" value="MPN16076.1"/>
    <property type="molecule type" value="Genomic_DNA"/>
</dbReference>
<name>A0A645FQT9_9ZZZZ</name>
<reference evidence="2" key="1">
    <citation type="submission" date="2019-08" db="EMBL/GenBank/DDBJ databases">
        <authorList>
            <person name="Kucharzyk K."/>
            <person name="Murdoch R.W."/>
            <person name="Higgins S."/>
            <person name="Loffler F."/>
        </authorList>
    </citation>
    <scope>NUCLEOTIDE SEQUENCE</scope>
</reference>
<keyword evidence="1" id="KW-0812">Transmembrane</keyword>
<proteinExistence type="predicted"/>
<evidence type="ECO:0000313" key="2">
    <source>
        <dbReference type="EMBL" id="MPN16076.1"/>
    </source>
</evidence>
<accession>A0A645FQT9</accession>
<protein>
    <recommendedName>
        <fullName evidence="3">Lipopolysaccharide assembly protein A domain-containing protein</fullName>
    </recommendedName>
</protein>
<dbReference type="AlphaFoldDB" id="A0A645FQT9"/>
<evidence type="ECO:0000256" key="1">
    <source>
        <dbReference type="SAM" id="Phobius"/>
    </source>
</evidence>
<gene>
    <name evidence="2" type="ORF">SDC9_163414</name>
</gene>
<keyword evidence="1" id="KW-1133">Transmembrane helix</keyword>
<evidence type="ECO:0008006" key="3">
    <source>
        <dbReference type="Google" id="ProtNLM"/>
    </source>
</evidence>
<sequence>MSRSIFSFSPIMLLSMVICCIFIICATVIIVVILNNRYKLKKTKAEFKSTKSNIEDLTRK</sequence>
<keyword evidence="1" id="KW-0472">Membrane</keyword>
<organism evidence="2">
    <name type="scientific">bioreactor metagenome</name>
    <dbReference type="NCBI Taxonomy" id="1076179"/>
    <lineage>
        <taxon>unclassified sequences</taxon>
        <taxon>metagenomes</taxon>
        <taxon>ecological metagenomes</taxon>
    </lineage>
</organism>
<feature type="transmembrane region" description="Helical" evidence="1">
    <location>
        <begin position="12"/>
        <end position="34"/>
    </location>
</feature>
<comment type="caution">
    <text evidence="2">The sequence shown here is derived from an EMBL/GenBank/DDBJ whole genome shotgun (WGS) entry which is preliminary data.</text>
</comment>